<sequence>MAGLIKPDDIAEVRSRTDIREVVEGYVTLKGAGIGSWKGLCPFHDERTPSFHVRPQVGTYHCFGCGESGDVISFVMKLDHTGFAETVEKLAARIGYELHYEEGAGPRREEVGRRQRLLDAHKIAAEFFRDQLLTPAAAAGREFLFERGFDRTVAEQFGVGFAPRGWDGLLKHLRGKGFRDDELKLTGMFSEGNRGIYDRFRGRLVWPIKDIAGDVIGFGARRLFDDDQGPKYLNTPETTLYKKSQVLYGIDLAKRSIAKKRQLVVVEGYTDVMACHLAGIDTAVASCGTAFGSEHIKIARRLLSDDGTGGEVVFTFDGDAAGQKAALKAFEEDQRFVAQTFVAVEPSGMDPCELRQHRGDAAVQALIESRRPLFEFAIQATLRKHDLNTVEGRVSALREAAPVVAQIRDHAIRPAYARELAKWLGMAPDDVSRAVGAAARHAPSPVSAGPASGGAPSAGLPAARTLRPDPRDPVATMERQALEVALQYPETLDEEAWHHFGQARFTAPAYQAVHAAMAAAGRSPEGKESAAQWIERIRGEAPEPLWPLLAELAVTPLPASTPESLERYCRDILAGLFELQITARKAELMGQLQRMDSGAPIEEHQRLNRELMELELRRRRLRQRD</sequence>
<dbReference type="InterPro" id="IPR036977">
    <property type="entry name" value="DNA_primase_Znf_CHC2"/>
</dbReference>
<feature type="zinc finger region" description="CHC2-type" evidence="12 14">
    <location>
        <begin position="41"/>
        <end position="65"/>
    </location>
</feature>
<dbReference type="SMART" id="SM00493">
    <property type="entry name" value="TOPRIM"/>
    <property type="match status" value="1"/>
</dbReference>
<dbReference type="GO" id="GO:1990077">
    <property type="term" value="C:primosome complex"/>
    <property type="evidence" value="ECO:0007669"/>
    <property type="project" value="UniProtKB-KW"/>
</dbReference>
<dbReference type="Gene3D" id="3.40.1360.10">
    <property type="match status" value="1"/>
</dbReference>
<dbReference type="InterPro" id="IPR034151">
    <property type="entry name" value="TOPRIM_DnaG_bac"/>
</dbReference>
<dbReference type="SMART" id="SM00400">
    <property type="entry name" value="ZnF_CHCC"/>
    <property type="match status" value="1"/>
</dbReference>
<dbReference type="InterPro" id="IPR050219">
    <property type="entry name" value="DnaG_primase"/>
</dbReference>
<evidence type="ECO:0000313" key="18">
    <source>
        <dbReference type="Proteomes" id="UP000030982"/>
    </source>
</evidence>
<evidence type="ECO:0000256" key="5">
    <source>
        <dbReference type="ARBA" id="ARBA00022705"/>
    </source>
</evidence>
<dbReference type="PROSITE" id="PS50880">
    <property type="entry name" value="TOPRIM"/>
    <property type="match status" value="1"/>
</dbReference>
<dbReference type="PIRSF" id="PIRSF002811">
    <property type="entry name" value="DnaG"/>
    <property type="match status" value="1"/>
</dbReference>
<keyword evidence="10 12" id="KW-0238">DNA-binding</keyword>
<feature type="domain" description="Toprim" evidence="16">
    <location>
        <begin position="261"/>
        <end position="346"/>
    </location>
</feature>
<dbReference type="FunFam" id="3.90.980.10:FF:000001">
    <property type="entry name" value="DNA primase"/>
    <property type="match status" value="1"/>
</dbReference>
<evidence type="ECO:0000256" key="8">
    <source>
        <dbReference type="ARBA" id="ARBA00022833"/>
    </source>
</evidence>
<accession>A0A0B2AC25</accession>
<dbReference type="GO" id="GO:0000428">
    <property type="term" value="C:DNA-directed RNA polymerase complex"/>
    <property type="evidence" value="ECO:0007669"/>
    <property type="project" value="UniProtKB-KW"/>
</dbReference>
<reference evidence="17 18" key="1">
    <citation type="submission" date="2014-09" db="EMBL/GenBank/DDBJ databases">
        <title>Genome sequence of Sinomonas sp. MUSC 117.</title>
        <authorList>
            <person name="Lee L.-H."/>
        </authorList>
    </citation>
    <scope>NUCLEOTIDE SEQUENCE [LARGE SCALE GENOMIC DNA]</scope>
    <source>
        <strain evidence="17 18">MUSC 117</strain>
    </source>
</reference>
<evidence type="ECO:0000256" key="6">
    <source>
        <dbReference type="ARBA" id="ARBA00022723"/>
    </source>
</evidence>
<comment type="similarity">
    <text evidence="12 13">Belongs to the DnaG primase family.</text>
</comment>
<dbReference type="Pfam" id="PF08278">
    <property type="entry name" value="DnaG_DnaB_bind"/>
    <property type="match status" value="1"/>
</dbReference>
<dbReference type="SUPFAM" id="SSF56731">
    <property type="entry name" value="DNA primase core"/>
    <property type="match status" value="1"/>
</dbReference>
<dbReference type="STRING" id="1338436.LK10_17115"/>
<dbReference type="Gene3D" id="3.90.580.10">
    <property type="entry name" value="Zinc finger, CHC2-type domain"/>
    <property type="match status" value="1"/>
</dbReference>
<comment type="catalytic activity">
    <reaction evidence="12">
        <text>ssDNA + n NTP = ssDNA/pppN(pN)n-1 hybrid + (n-1) diphosphate.</text>
        <dbReference type="EC" id="2.7.7.101"/>
    </reaction>
</comment>
<keyword evidence="3 12" id="KW-0808">Transferase</keyword>
<dbReference type="Proteomes" id="UP000030982">
    <property type="component" value="Unassembled WGS sequence"/>
</dbReference>
<comment type="domain">
    <text evidence="12">Contains an N-terminal zinc-binding domain, a central core domain that contains the primase activity, and a C-terminal DnaB-binding domain.</text>
</comment>
<evidence type="ECO:0000313" key="17">
    <source>
        <dbReference type="EMBL" id="KHL01160.1"/>
    </source>
</evidence>
<dbReference type="InterPro" id="IPR037068">
    <property type="entry name" value="DNA_primase_core_N_sf"/>
</dbReference>
<dbReference type="GO" id="GO:0005737">
    <property type="term" value="C:cytoplasm"/>
    <property type="evidence" value="ECO:0007669"/>
    <property type="project" value="TreeGrafter"/>
</dbReference>
<keyword evidence="5 12" id="KW-0235">DNA replication</keyword>
<evidence type="ECO:0000256" key="11">
    <source>
        <dbReference type="ARBA" id="ARBA00023163"/>
    </source>
</evidence>
<dbReference type="EC" id="2.7.7.101" evidence="12"/>
<keyword evidence="7 12" id="KW-0863">Zinc-finger</keyword>
<dbReference type="SUPFAM" id="SSF57783">
    <property type="entry name" value="Zinc beta-ribbon"/>
    <property type="match status" value="1"/>
</dbReference>
<dbReference type="InterPro" id="IPR019475">
    <property type="entry name" value="DNA_primase_DnaB-bd"/>
</dbReference>
<dbReference type="GO" id="GO:0003677">
    <property type="term" value="F:DNA binding"/>
    <property type="evidence" value="ECO:0007669"/>
    <property type="project" value="UniProtKB-KW"/>
</dbReference>
<dbReference type="InterPro" id="IPR013264">
    <property type="entry name" value="DNAG_N"/>
</dbReference>
<dbReference type="GO" id="GO:0008270">
    <property type="term" value="F:zinc ion binding"/>
    <property type="evidence" value="ECO:0007669"/>
    <property type="project" value="UniProtKB-UniRule"/>
</dbReference>
<name>A0A0B2AC25_9MICC</name>
<keyword evidence="11 12" id="KW-0804">Transcription</keyword>
<dbReference type="RefSeq" id="WP_043126286.1">
    <property type="nucleotide sequence ID" value="NZ_JTDL01000144.1"/>
</dbReference>
<dbReference type="OrthoDB" id="9803773at2"/>
<dbReference type="InterPro" id="IPR006295">
    <property type="entry name" value="DNA_primase_DnaG"/>
</dbReference>
<evidence type="ECO:0000256" key="4">
    <source>
        <dbReference type="ARBA" id="ARBA00022695"/>
    </source>
</evidence>
<evidence type="ECO:0000256" key="1">
    <source>
        <dbReference type="ARBA" id="ARBA00022478"/>
    </source>
</evidence>
<comment type="function">
    <text evidence="12 13">RNA polymerase that catalyzes the synthesis of short RNA molecules used as primers for DNA polymerase during DNA replication.</text>
</comment>
<keyword evidence="9" id="KW-0460">Magnesium</keyword>
<dbReference type="FunFam" id="3.90.580.10:FF:000001">
    <property type="entry name" value="DNA primase"/>
    <property type="match status" value="1"/>
</dbReference>
<dbReference type="Gene3D" id="3.90.980.10">
    <property type="entry name" value="DNA primase, catalytic core, N-terminal domain"/>
    <property type="match status" value="1"/>
</dbReference>
<dbReference type="CDD" id="cd03364">
    <property type="entry name" value="TOPRIM_DnaG_primases"/>
    <property type="match status" value="1"/>
</dbReference>
<dbReference type="GO" id="GO:0003899">
    <property type="term" value="F:DNA-directed RNA polymerase activity"/>
    <property type="evidence" value="ECO:0007669"/>
    <property type="project" value="UniProtKB-UniRule"/>
</dbReference>
<dbReference type="EMBL" id="JTDL01000144">
    <property type="protein sequence ID" value="KHL01160.1"/>
    <property type="molecule type" value="Genomic_DNA"/>
</dbReference>
<dbReference type="Pfam" id="PF13662">
    <property type="entry name" value="Toprim_4"/>
    <property type="match status" value="1"/>
</dbReference>
<proteinExistence type="inferred from homology"/>
<feature type="region of interest" description="Disordered" evidence="15">
    <location>
        <begin position="442"/>
        <end position="470"/>
    </location>
</feature>
<protein>
    <recommendedName>
        <fullName evidence="12 13">DNA primase</fullName>
        <ecNumber evidence="12">2.7.7.101</ecNumber>
    </recommendedName>
</protein>
<dbReference type="NCBIfam" id="TIGR01391">
    <property type="entry name" value="dnaG"/>
    <property type="match status" value="1"/>
</dbReference>
<keyword evidence="4 12" id="KW-0548">Nucleotidyltransferase</keyword>
<dbReference type="InterPro" id="IPR002694">
    <property type="entry name" value="Znf_CHC2"/>
</dbReference>
<dbReference type="InterPro" id="IPR006171">
    <property type="entry name" value="TOPRIM_dom"/>
</dbReference>
<feature type="compositionally biased region" description="Low complexity" evidence="15">
    <location>
        <begin position="442"/>
        <end position="463"/>
    </location>
</feature>
<dbReference type="InterPro" id="IPR030846">
    <property type="entry name" value="DnaG_bac"/>
</dbReference>
<dbReference type="HAMAP" id="MF_00974">
    <property type="entry name" value="DNA_primase_DnaG"/>
    <property type="match status" value="1"/>
</dbReference>
<organism evidence="17 18">
    <name type="scientific">Sinomonas humi</name>
    <dbReference type="NCBI Taxonomy" id="1338436"/>
    <lineage>
        <taxon>Bacteria</taxon>
        <taxon>Bacillati</taxon>
        <taxon>Actinomycetota</taxon>
        <taxon>Actinomycetes</taxon>
        <taxon>Micrococcales</taxon>
        <taxon>Micrococcaceae</taxon>
        <taxon>Sinomonas</taxon>
    </lineage>
</organism>
<dbReference type="InterPro" id="IPR013173">
    <property type="entry name" value="DNA_primase_DnaG_DnaB-bd_dom"/>
</dbReference>
<keyword evidence="2 12" id="KW-0639">Primosome</keyword>
<evidence type="ECO:0000256" key="13">
    <source>
        <dbReference type="PIRNR" id="PIRNR002811"/>
    </source>
</evidence>
<evidence type="ECO:0000259" key="16">
    <source>
        <dbReference type="PROSITE" id="PS50880"/>
    </source>
</evidence>
<evidence type="ECO:0000256" key="9">
    <source>
        <dbReference type="ARBA" id="ARBA00022842"/>
    </source>
</evidence>
<evidence type="ECO:0000256" key="3">
    <source>
        <dbReference type="ARBA" id="ARBA00022679"/>
    </source>
</evidence>
<evidence type="ECO:0000256" key="10">
    <source>
        <dbReference type="ARBA" id="ARBA00023125"/>
    </source>
</evidence>
<keyword evidence="6 12" id="KW-0479">Metal-binding</keyword>
<evidence type="ECO:0000256" key="14">
    <source>
        <dbReference type="PIRSR" id="PIRSR002811-1"/>
    </source>
</evidence>
<comment type="caution">
    <text evidence="17">The sequence shown here is derived from an EMBL/GenBank/DDBJ whole genome shotgun (WGS) entry which is preliminary data.</text>
</comment>
<dbReference type="GO" id="GO:0006269">
    <property type="term" value="P:DNA replication, synthesis of primer"/>
    <property type="evidence" value="ECO:0007669"/>
    <property type="project" value="UniProtKB-UniRule"/>
</dbReference>
<dbReference type="Pfam" id="PF08275">
    <property type="entry name" value="DNAG_N"/>
    <property type="match status" value="1"/>
</dbReference>
<gene>
    <name evidence="12" type="primary">dnaG</name>
    <name evidence="17" type="ORF">LK10_17115</name>
</gene>
<dbReference type="PANTHER" id="PTHR30313:SF2">
    <property type="entry name" value="DNA PRIMASE"/>
    <property type="match status" value="1"/>
</dbReference>
<keyword evidence="8 12" id="KW-0862">Zinc</keyword>
<evidence type="ECO:0000256" key="2">
    <source>
        <dbReference type="ARBA" id="ARBA00022515"/>
    </source>
</evidence>
<dbReference type="Pfam" id="PF10410">
    <property type="entry name" value="DnaB_bind"/>
    <property type="match status" value="1"/>
</dbReference>
<dbReference type="Pfam" id="PF01807">
    <property type="entry name" value="Zn_ribbon_DnaG"/>
    <property type="match status" value="1"/>
</dbReference>
<evidence type="ECO:0000256" key="7">
    <source>
        <dbReference type="ARBA" id="ARBA00022771"/>
    </source>
</evidence>
<comment type="cofactor">
    <cofactor evidence="12 13 14">
        <name>Zn(2+)</name>
        <dbReference type="ChEBI" id="CHEBI:29105"/>
    </cofactor>
    <text evidence="12 13 14">Binds 1 zinc ion per monomer.</text>
</comment>
<dbReference type="AlphaFoldDB" id="A0A0B2AC25"/>
<comment type="subunit">
    <text evidence="12">Monomer. Interacts with DnaB.</text>
</comment>
<dbReference type="PANTHER" id="PTHR30313">
    <property type="entry name" value="DNA PRIMASE"/>
    <property type="match status" value="1"/>
</dbReference>
<keyword evidence="1 12" id="KW-0240">DNA-directed RNA polymerase</keyword>
<keyword evidence="18" id="KW-1185">Reference proteome</keyword>
<evidence type="ECO:0000256" key="15">
    <source>
        <dbReference type="SAM" id="MobiDB-lite"/>
    </source>
</evidence>
<evidence type="ECO:0000256" key="12">
    <source>
        <dbReference type="HAMAP-Rule" id="MF_00974"/>
    </source>
</evidence>